<feature type="domain" description="Disease resistance protein winged helix" evidence="4">
    <location>
        <begin position="70"/>
        <end position="146"/>
    </location>
</feature>
<evidence type="ECO:0000313" key="5">
    <source>
        <dbReference type="EMBL" id="MED6199413.1"/>
    </source>
</evidence>
<organism evidence="5 6">
    <name type="scientific">Stylosanthes scabra</name>
    <dbReference type="NCBI Taxonomy" id="79078"/>
    <lineage>
        <taxon>Eukaryota</taxon>
        <taxon>Viridiplantae</taxon>
        <taxon>Streptophyta</taxon>
        <taxon>Embryophyta</taxon>
        <taxon>Tracheophyta</taxon>
        <taxon>Spermatophyta</taxon>
        <taxon>Magnoliopsida</taxon>
        <taxon>eudicotyledons</taxon>
        <taxon>Gunneridae</taxon>
        <taxon>Pentapetalae</taxon>
        <taxon>rosids</taxon>
        <taxon>fabids</taxon>
        <taxon>Fabales</taxon>
        <taxon>Fabaceae</taxon>
        <taxon>Papilionoideae</taxon>
        <taxon>50 kb inversion clade</taxon>
        <taxon>dalbergioids sensu lato</taxon>
        <taxon>Dalbergieae</taxon>
        <taxon>Pterocarpus clade</taxon>
        <taxon>Stylosanthes</taxon>
    </lineage>
</organism>
<feature type="chain" id="PRO_5047220524" description="Disease resistance protein winged helix domain-containing protein" evidence="3">
    <location>
        <begin position="21"/>
        <end position="446"/>
    </location>
</feature>
<evidence type="ECO:0000256" key="2">
    <source>
        <dbReference type="ARBA" id="ARBA00022821"/>
    </source>
</evidence>
<name>A0ABU6XS71_9FABA</name>
<sequence>MATNCKGLPLAIVVLAGLVAKRERSGREWRQIRDCVSWHLAKDKMVETILELSYDDLPPELKPCFLYLGMYPEDYEIPGRILCQLWIAEGFIQAKQVRPSNSPKPEDIADMYLDILVERSLVQVARRRSDGGVKTCRIHDLLRDLCILESRENKFMEVCTELDANESNSRRMSLQYKEEMLPAKDNQSHAHTHTRSLLLFGDYTTWYSKSPGWNQIRDGSKLARVLDMNKVVLHSFPSGLKTLIHLSKIWKLKSLKHIYVKYDDSLTMLLPKGGASMRRRMKIGKTRVENIQTLGHISVKAQTVSLLSKYIFPNLTKVTLCGKCEEQEVELLAKILPFLNKLRKLKLINIWGIPSVPNVIPTSLIKITFSSCRNLDSRLIKTLGQLADLQILKLYGGHIYGGDVNCAAGDFPQLQVLKMNNVFMDNGRWKIEEGAMACIPRHMFPH</sequence>
<proteinExistence type="predicted"/>
<keyword evidence="3" id="KW-0732">Signal</keyword>
<dbReference type="InterPro" id="IPR032675">
    <property type="entry name" value="LRR_dom_sf"/>
</dbReference>
<protein>
    <recommendedName>
        <fullName evidence="4">Disease resistance protein winged helix domain-containing protein</fullName>
    </recommendedName>
</protein>
<dbReference type="PANTHER" id="PTHR23155:SF1193">
    <property type="entry name" value="DISEASE RESISTANCE PROTEIN RPP13-RELATED"/>
    <property type="match status" value="1"/>
</dbReference>
<dbReference type="PANTHER" id="PTHR23155">
    <property type="entry name" value="DISEASE RESISTANCE PROTEIN RP"/>
    <property type="match status" value="1"/>
</dbReference>
<dbReference type="Proteomes" id="UP001341840">
    <property type="component" value="Unassembled WGS sequence"/>
</dbReference>
<keyword evidence="6" id="KW-1185">Reference proteome</keyword>
<keyword evidence="1" id="KW-0677">Repeat</keyword>
<dbReference type="Gene3D" id="1.10.10.10">
    <property type="entry name" value="Winged helix-like DNA-binding domain superfamily/Winged helix DNA-binding domain"/>
    <property type="match status" value="1"/>
</dbReference>
<feature type="signal peptide" evidence="3">
    <location>
        <begin position="1"/>
        <end position="20"/>
    </location>
</feature>
<evidence type="ECO:0000256" key="1">
    <source>
        <dbReference type="ARBA" id="ARBA00022737"/>
    </source>
</evidence>
<accession>A0ABU6XS71</accession>
<dbReference type="Gene3D" id="3.80.10.10">
    <property type="entry name" value="Ribonuclease Inhibitor"/>
    <property type="match status" value="1"/>
</dbReference>
<evidence type="ECO:0000259" key="4">
    <source>
        <dbReference type="Pfam" id="PF23559"/>
    </source>
</evidence>
<reference evidence="5 6" key="1">
    <citation type="journal article" date="2023" name="Plants (Basel)">
        <title>Bridging the Gap: Combining Genomics and Transcriptomics Approaches to Understand Stylosanthes scabra, an Orphan Legume from the Brazilian Caatinga.</title>
        <authorList>
            <person name="Ferreira-Neto J.R.C."/>
            <person name="da Silva M.D."/>
            <person name="Binneck E."/>
            <person name="de Melo N.F."/>
            <person name="da Silva R.H."/>
            <person name="de Melo A.L.T.M."/>
            <person name="Pandolfi V."/>
            <person name="Bustamante F.O."/>
            <person name="Brasileiro-Vidal A.C."/>
            <person name="Benko-Iseppon A.M."/>
        </authorList>
    </citation>
    <scope>NUCLEOTIDE SEQUENCE [LARGE SCALE GENOMIC DNA]</scope>
    <source>
        <tissue evidence="5">Leaves</tissue>
    </source>
</reference>
<comment type="caution">
    <text evidence="5">The sequence shown here is derived from an EMBL/GenBank/DDBJ whole genome shotgun (WGS) entry which is preliminary data.</text>
</comment>
<evidence type="ECO:0000256" key="3">
    <source>
        <dbReference type="SAM" id="SignalP"/>
    </source>
</evidence>
<dbReference type="Gene3D" id="1.10.8.430">
    <property type="entry name" value="Helical domain of apoptotic protease-activating factors"/>
    <property type="match status" value="1"/>
</dbReference>
<dbReference type="InterPro" id="IPR036388">
    <property type="entry name" value="WH-like_DNA-bd_sf"/>
</dbReference>
<dbReference type="SUPFAM" id="SSF52540">
    <property type="entry name" value="P-loop containing nucleoside triphosphate hydrolases"/>
    <property type="match status" value="1"/>
</dbReference>
<keyword evidence="2" id="KW-0611">Plant defense</keyword>
<dbReference type="EMBL" id="JASCZI010212423">
    <property type="protein sequence ID" value="MED6199413.1"/>
    <property type="molecule type" value="Genomic_DNA"/>
</dbReference>
<dbReference type="InterPro" id="IPR042197">
    <property type="entry name" value="Apaf_helical"/>
</dbReference>
<dbReference type="InterPro" id="IPR044974">
    <property type="entry name" value="Disease_R_plants"/>
</dbReference>
<dbReference type="SUPFAM" id="SSF52058">
    <property type="entry name" value="L domain-like"/>
    <property type="match status" value="1"/>
</dbReference>
<dbReference type="InterPro" id="IPR027417">
    <property type="entry name" value="P-loop_NTPase"/>
</dbReference>
<evidence type="ECO:0000313" key="6">
    <source>
        <dbReference type="Proteomes" id="UP001341840"/>
    </source>
</evidence>
<dbReference type="InterPro" id="IPR058922">
    <property type="entry name" value="WHD_DRP"/>
</dbReference>
<gene>
    <name evidence="5" type="ORF">PIB30_075756</name>
</gene>
<dbReference type="Pfam" id="PF23559">
    <property type="entry name" value="WHD_DRP"/>
    <property type="match status" value="1"/>
</dbReference>